<dbReference type="RefSeq" id="WP_209764160.1">
    <property type="nucleotide sequence ID" value="NZ_JAGINP010000002.1"/>
</dbReference>
<dbReference type="Proteomes" id="UP000781958">
    <property type="component" value="Unassembled WGS sequence"/>
</dbReference>
<protein>
    <recommendedName>
        <fullName evidence="3">Tetratricopeptide repeat-containing protein</fullName>
    </recommendedName>
</protein>
<dbReference type="EMBL" id="JAGINP010000002">
    <property type="protein sequence ID" value="MBP2290994.1"/>
    <property type="molecule type" value="Genomic_DNA"/>
</dbReference>
<dbReference type="PANTHER" id="PTHR19959:SF119">
    <property type="entry name" value="FUNGAL LIPASE-LIKE DOMAIN-CONTAINING PROTEIN"/>
    <property type="match status" value="1"/>
</dbReference>
<organism evidence="1 2">
    <name type="scientific">Azospirillum rugosum</name>
    <dbReference type="NCBI Taxonomy" id="416170"/>
    <lineage>
        <taxon>Bacteria</taxon>
        <taxon>Pseudomonadati</taxon>
        <taxon>Pseudomonadota</taxon>
        <taxon>Alphaproteobacteria</taxon>
        <taxon>Rhodospirillales</taxon>
        <taxon>Azospirillaceae</taxon>
        <taxon>Azospirillum</taxon>
    </lineage>
</organism>
<reference evidence="1 2" key="1">
    <citation type="submission" date="2021-03" db="EMBL/GenBank/DDBJ databases">
        <title>Genomic Encyclopedia of Type Strains, Phase III (KMG-III): the genomes of soil and plant-associated and newly described type strains.</title>
        <authorList>
            <person name="Whitman W."/>
        </authorList>
    </citation>
    <scope>NUCLEOTIDE SEQUENCE [LARGE SCALE GENOMIC DNA]</scope>
    <source>
        <strain evidence="1 2">IMMIB AFH-6</strain>
    </source>
</reference>
<dbReference type="InterPro" id="IPR027417">
    <property type="entry name" value="P-loop_NTPase"/>
</dbReference>
<evidence type="ECO:0000313" key="2">
    <source>
        <dbReference type="Proteomes" id="UP000781958"/>
    </source>
</evidence>
<dbReference type="InterPro" id="IPR019734">
    <property type="entry name" value="TPR_rpt"/>
</dbReference>
<dbReference type="SMART" id="SM00028">
    <property type="entry name" value="TPR"/>
    <property type="match status" value="4"/>
</dbReference>
<keyword evidence="2" id="KW-1185">Reference proteome</keyword>
<dbReference type="SUPFAM" id="SSF52540">
    <property type="entry name" value="P-loop containing nucleoside triphosphate hydrolases"/>
    <property type="match status" value="1"/>
</dbReference>
<dbReference type="InterPro" id="IPR011990">
    <property type="entry name" value="TPR-like_helical_dom_sf"/>
</dbReference>
<accession>A0ABS4SEJ2</accession>
<evidence type="ECO:0000313" key="1">
    <source>
        <dbReference type="EMBL" id="MBP2290994.1"/>
    </source>
</evidence>
<proteinExistence type="predicted"/>
<evidence type="ECO:0008006" key="3">
    <source>
        <dbReference type="Google" id="ProtNLM"/>
    </source>
</evidence>
<dbReference type="Pfam" id="PF13374">
    <property type="entry name" value="TPR_10"/>
    <property type="match status" value="5"/>
</dbReference>
<sequence length="1081" mass="118329">MFTVDRTALIQWADRHESWFGLPELVRRLILATATLTELRMPAGDGVQRPGWDGRVHATTGNAWVPEGWSAWEIGTNKVEWIEDKADRDYRKRTDDSLGLDKAQTTFVFVTPRKWDDKLKWMAKRKAEGVWRDVKVYDADDLENWSVLAPRVSRWFAAEILRLPQARADWNEPRIVWKPAAALRYDAGPLAWLSWDARLTELRGRDAEFQELLSWARGDGGVRFRFLVGEGGSGKTRLAHEVAAQLAEDPSWAAGRVPADQPLPVDAGIKGCFLIVDYPEERRDEIAKRLAELAEEAEDAHRTVRVLLLSRRGEEYWESLVQDARASAHQDRAIHLPDAIAPDDAWDVFRLAVPRVPSPPGTPVPQPVDKDAFLHWFTGMPTNQRPLLVAAAAVQSVMDGGRSVLTLTAAELIDSLADRELSRLRRLADKHRFQKEALARLAALAAVRGALDETLIRGLAVQGLDLGLGDPETVVDRIRETGVLDESCEWQAPVPDIVASVLIVKVLGQRPKQAPEWLWAIVSGQEEASIQRAARLAYDAEVTLGRLEHRLSRWLATMLKGRSERCAPLDAWASDRMQGGMMPAVAAVVSMTLATKAQSDEEKAAHLNSGSNHLSGAGDGTGALAAIQEAVDLYRRLAKANPARFEADLALVLNNLSSELSEAGDRPGALNAIQEAVELCRRLTKANPVRFEPNLAWALNNLSNRLSEAGDGPGALAAIQKAVDLHRRLAKANPARFEADLALVLNNLSSELLDAGDRPGALNAIQEAVDLHRRLVKTNPALFELDLAGSLHKLSHRLSEASDGSGALAAIQKAVDLYRRLAKANPARFEPDLAGSLNSLSNRLSEAGDGPGALAAIQQAVDLCRRLAKANPARFEPDLAGSLNNLSNRLSEAGDEPGALAAIQQAVELYRRLAKANPACLEPDLASSLYNHSLRLSEAGDRPGALAAIKEAVGIRRRLAKANPARFEPDLASSLNNLSFSLSDAGDGPGALDAIKEAVGLYWRQAKANPLYFAHELANSLAMWARWMAKFGTLEDAIAIMNEAIDLNEPFAKAYPDELPARRHRRMLADLEAFKRDAGDG</sequence>
<name>A0ABS4SEJ2_9PROT</name>
<dbReference type="Gene3D" id="1.25.40.10">
    <property type="entry name" value="Tetratricopeptide repeat domain"/>
    <property type="match status" value="3"/>
</dbReference>
<dbReference type="Gene3D" id="3.40.50.300">
    <property type="entry name" value="P-loop containing nucleotide triphosphate hydrolases"/>
    <property type="match status" value="1"/>
</dbReference>
<dbReference type="PANTHER" id="PTHR19959">
    <property type="entry name" value="KINESIN LIGHT CHAIN"/>
    <property type="match status" value="1"/>
</dbReference>
<dbReference type="SUPFAM" id="SSF48452">
    <property type="entry name" value="TPR-like"/>
    <property type="match status" value="3"/>
</dbReference>
<comment type="caution">
    <text evidence="1">The sequence shown here is derived from an EMBL/GenBank/DDBJ whole genome shotgun (WGS) entry which is preliminary data.</text>
</comment>
<gene>
    <name evidence="1" type="ORF">J2851_000736</name>
</gene>